<evidence type="ECO:0000256" key="5">
    <source>
        <dbReference type="ARBA" id="ARBA00022692"/>
    </source>
</evidence>
<dbReference type="PROSITE" id="PS50928">
    <property type="entry name" value="ABC_TM1"/>
    <property type="match status" value="1"/>
</dbReference>
<evidence type="ECO:0000256" key="7">
    <source>
        <dbReference type="ARBA" id="ARBA00023136"/>
    </source>
</evidence>
<evidence type="ECO:0000259" key="10">
    <source>
        <dbReference type="PROSITE" id="PS50928"/>
    </source>
</evidence>
<evidence type="ECO:0000256" key="4">
    <source>
        <dbReference type="ARBA" id="ARBA00022475"/>
    </source>
</evidence>
<keyword evidence="7 8" id="KW-0472">Membrane</keyword>
<dbReference type="Pfam" id="PF00528">
    <property type="entry name" value="BPD_transp_1"/>
    <property type="match status" value="1"/>
</dbReference>
<proteinExistence type="inferred from homology"/>
<evidence type="ECO:0000256" key="2">
    <source>
        <dbReference type="ARBA" id="ARBA00007069"/>
    </source>
</evidence>
<evidence type="ECO:0000256" key="1">
    <source>
        <dbReference type="ARBA" id="ARBA00004651"/>
    </source>
</evidence>
<feature type="transmembrane region" description="Helical" evidence="8">
    <location>
        <begin position="37"/>
        <end position="61"/>
    </location>
</feature>
<evidence type="ECO:0000256" key="9">
    <source>
        <dbReference type="SAM" id="MobiDB-lite"/>
    </source>
</evidence>
<name>A0ABT3C7C4_9MYCO</name>
<dbReference type="PANTHER" id="PTHR43848">
    <property type="entry name" value="PUTRESCINE TRANSPORT SYSTEM PERMEASE PROTEIN POTI"/>
    <property type="match status" value="1"/>
</dbReference>
<keyword evidence="3 8" id="KW-0813">Transport</keyword>
<comment type="subcellular location">
    <subcellularLocation>
        <location evidence="1 8">Cell membrane</location>
        <topology evidence="1 8">Multi-pass membrane protein</topology>
    </subcellularLocation>
</comment>
<dbReference type="Gene3D" id="1.10.3720.10">
    <property type="entry name" value="MetI-like"/>
    <property type="match status" value="1"/>
</dbReference>
<keyword evidence="4" id="KW-1003">Cell membrane</keyword>
<dbReference type="InterPro" id="IPR000515">
    <property type="entry name" value="MetI-like"/>
</dbReference>
<feature type="compositionally biased region" description="Basic residues" evidence="9">
    <location>
        <begin position="22"/>
        <end position="31"/>
    </location>
</feature>
<comment type="similarity">
    <text evidence="2">Belongs to the binding-protein-dependent transport system permease family. CysTW subfamily.</text>
</comment>
<dbReference type="CDD" id="cd06261">
    <property type="entry name" value="TM_PBP2"/>
    <property type="match status" value="1"/>
</dbReference>
<keyword evidence="12" id="KW-1185">Reference proteome</keyword>
<dbReference type="InterPro" id="IPR051789">
    <property type="entry name" value="Bact_Polyamine_Transport"/>
</dbReference>
<dbReference type="Proteomes" id="UP001526201">
    <property type="component" value="Unassembled WGS sequence"/>
</dbReference>
<evidence type="ECO:0000313" key="11">
    <source>
        <dbReference type="EMBL" id="MCV7225326.1"/>
    </source>
</evidence>
<feature type="transmembrane region" description="Helical" evidence="8">
    <location>
        <begin position="162"/>
        <end position="182"/>
    </location>
</feature>
<gene>
    <name evidence="11" type="ORF">H7J73_04660</name>
</gene>
<dbReference type="EMBL" id="JACKTY010000014">
    <property type="protein sequence ID" value="MCV7225326.1"/>
    <property type="molecule type" value="Genomic_DNA"/>
</dbReference>
<feature type="domain" description="ABC transmembrane type-1" evidence="10">
    <location>
        <begin position="91"/>
        <end position="279"/>
    </location>
</feature>
<protein>
    <submittedName>
        <fullName evidence="11">ABC transporter permease</fullName>
    </submittedName>
</protein>
<feature type="region of interest" description="Disordered" evidence="9">
    <location>
        <begin position="1"/>
        <end position="31"/>
    </location>
</feature>
<dbReference type="PANTHER" id="PTHR43848:SF2">
    <property type="entry name" value="PUTRESCINE TRANSPORT SYSTEM PERMEASE PROTEIN POTI"/>
    <property type="match status" value="1"/>
</dbReference>
<evidence type="ECO:0000256" key="6">
    <source>
        <dbReference type="ARBA" id="ARBA00022989"/>
    </source>
</evidence>
<evidence type="ECO:0000256" key="8">
    <source>
        <dbReference type="RuleBase" id="RU363032"/>
    </source>
</evidence>
<feature type="transmembrane region" description="Helical" evidence="8">
    <location>
        <begin position="261"/>
        <end position="282"/>
    </location>
</feature>
<dbReference type="RefSeq" id="WP_264066094.1">
    <property type="nucleotide sequence ID" value="NZ_JACKTY010000014.1"/>
</dbReference>
<accession>A0ABT3C7C4</accession>
<keyword evidence="6 8" id="KW-1133">Transmembrane helix</keyword>
<evidence type="ECO:0000313" key="12">
    <source>
        <dbReference type="Proteomes" id="UP001526201"/>
    </source>
</evidence>
<feature type="transmembrane region" description="Helical" evidence="8">
    <location>
        <begin position="95"/>
        <end position="117"/>
    </location>
</feature>
<feature type="transmembrane region" description="Helical" evidence="8">
    <location>
        <begin position="129"/>
        <end position="150"/>
    </location>
</feature>
<organism evidence="11 12">
    <name type="scientific">Mycolicibacterium komossense</name>
    <dbReference type="NCBI Taxonomy" id="1779"/>
    <lineage>
        <taxon>Bacteria</taxon>
        <taxon>Bacillati</taxon>
        <taxon>Actinomycetota</taxon>
        <taxon>Actinomycetes</taxon>
        <taxon>Mycobacteriales</taxon>
        <taxon>Mycobacteriaceae</taxon>
        <taxon>Mycolicibacterium</taxon>
    </lineage>
</organism>
<dbReference type="SUPFAM" id="SSF161098">
    <property type="entry name" value="MetI-like"/>
    <property type="match status" value="1"/>
</dbReference>
<keyword evidence="5 8" id="KW-0812">Transmembrane</keyword>
<reference evidence="11 12" key="1">
    <citation type="journal article" date="2022" name="BMC Genomics">
        <title>Comparative genome analysis of mycobacteria focusing on tRNA and non-coding RNA.</title>
        <authorList>
            <person name="Behra P.R.K."/>
            <person name="Pettersson B.M.F."/>
            <person name="Ramesh M."/>
            <person name="Das S."/>
            <person name="Dasgupta S."/>
            <person name="Kirsebom L.A."/>
        </authorList>
    </citation>
    <scope>NUCLEOTIDE SEQUENCE [LARGE SCALE GENOMIC DNA]</scope>
    <source>
        <strain evidence="11 12">DSM 44078</strain>
    </source>
</reference>
<comment type="caution">
    <text evidence="11">The sequence shown here is derived from an EMBL/GenBank/DDBJ whole genome shotgun (WGS) entry which is preliminary data.</text>
</comment>
<dbReference type="InterPro" id="IPR035906">
    <property type="entry name" value="MetI-like_sf"/>
</dbReference>
<feature type="transmembrane region" description="Helical" evidence="8">
    <location>
        <begin position="203"/>
        <end position="228"/>
    </location>
</feature>
<evidence type="ECO:0000256" key="3">
    <source>
        <dbReference type="ARBA" id="ARBA00022448"/>
    </source>
</evidence>
<sequence length="298" mass="32145">MSTSTLATPLPSAPDLCDAAPPRRRRKGSGMNRKPRFAITITAVFFILLYLPIFAVVLFSFNTKKSLTVFEGWSLRWYEAFFHDSELTKSLQTSLVVAAVAMVGSVAIGVLLAFGLVRARSRLGGVANLIMLIPLVTPEIVTGVASLMLFRGVNLQPSLTTLILAQTTFSISYVTVILRARVAELNPEVEEAAMDLGANRFQALRLVTLPAMGPAVLSAAILIFTMVFDDFVLAFFTSGVDPQPLSVRIYSAIRFGIQPSINAIGTLMLVGSLLLIALALLVPRLFGRHGTSLDLFGG</sequence>